<dbReference type="AlphaFoldDB" id="A0A915K982"/>
<evidence type="ECO:0000313" key="2">
    <source>
        <dbReference type="Proteomes" id="UP000887565"/>
    </source>
</evidence>
<feature type="region of interest" description="Disordered" evidence="1">
    <location>
        <begin position="102"/>
        <end position="167"/>
    </location>
</feature>
<keyword evidence="2" id="KW-1185">Reference proteome</keyword>
<dbReference type="Proteomes" id="UP000887565">
    <property type="component" value="Unplaced"/>
</dbReference>
<accession>A0A915K982</accession>
<reference evidence="3" key="1">
    <citation type="submission" date="2022-11" db="UniProtKB">
        <authorList>
            <consortium name="WormBaseParasite"/>
        </authorList>
    </citation>
    <scope>IDENTIFICATION</scope>
</reference>
<proteinExistence type="predicted"/>
<protein>
    <submittedName>
        <fullName evidence="3">Uncharacterized protein</fullName>
    </submittedName>
</protein>
<evidence type="ECO:0000313" key="3">
    <source>
        <dbReference type="WBParaSite" id="nRc.2.0.1.t34442-RA"/>
    </source>
</evidence>
<feature type="region of interest" description="Disordered" evidence="1">
    <location>
        <begin position="30"/>
        <end position="85"/>
    </location>
</feature>
<organism evidence="2 3">
    <name type="scientific">Romanomermis culicivorax</name>
    <name type="common">Nematode worm</name>
    <dbReference type="NCBI Taxonomy" id="13658"/>
    <lineage>
        <taxon>Eukaryota</taxon>
        <taxon>Metazoa</taxon>
        <taxon>Ecdysozoa</taxon>
        <taxon>Nematoda</taxon>
        <taxon>Enoplea</taxon>
        <taxon>Dorylaimia</taxon>
        <taxon>Mermithida</taxon>
        <taxon>Mermithoidea</taxon>
        <taxon>Mermithidae</taxon>
        <taxon>Romanomermis</taxon>
    </lineage>
</organism>
<sequence>MDYSMMTGSNSDCHHQHQWDSIYTPFGPLKTTHETTTTPATGSSFWLPHQKQNGRNMPPSVKPDLNRHQPPSPSPLSAKIFPPATPPVMSYRDVASRGAIKTASYDSGGGRFPYDENQKRRNRSGAQSSSDSLSETSLSGPTKIKDSDNESEQSAKSANAKIKQNKLTNFFRNNANQTENDSMPYTNHQNTFTKNATTVTDSSDFQHPVKRKASKSLLKPLNSCYPPLNSASNDVSAQNYSGVPQKFNVFSQLNNNGENSSQKSFTVNSGDDRKWIYIKNDLKTPDTPDPEAIEWEL</sequence>
<dbReference type="WBParaSite" id="nRc.2.0.1.t34442-RA">
    <property type="protein sequence ID" value="nRc.2.0.1.t34442-RA"/>
    <property type="gene ID" value="nRc.2.0.1.g34442"/>
</dbReference>
<name>A0A915K982_ROMCU</name>
<evidence type="ECO:0000256" key="1">
    <source>
        <dbReference type="SAM" id="MobiDB-lite"/>
    </source>
</evidence>
<feature type="compositionally biased region" description="Low complexity" evidence="1">
    <location>
        <begin position="128"/>
        <end position="139"/>
    </location>
</feature>